<feature type="region of interest" description="Disordered" evidence="1">
    <location>
        <begin position="140"/>
        <end position="172"/>
    </location>
</feature>
<evidence type="ECO:0000313" key="2">
    <source>
        <dbReference type="EMBL" id="KAJ7349797.1"/>
    </source>
</evidence>
<evidence type="ECO:0000256" key="1">
    <source>
        <dbReference type="SAM" id="MobiDB-lite"/>
    </source>
</evidence>
<dbReference type="PANTHER" id="PTHR35871">
    <property type="entry name" value="EXPRESSED PROTEIN"/>
    <property type="match status" value="1"/>
</dbReference>
<reference evidence="2" key="1">
    <citation type="submission" date="2023-03" db="EMBL/GenBank/DDBJ databases">
        <title>Massive genome expansion in bonnet fungi (Mycena s.s.) driven by repeated elements and novel gene families across ecological guilds.</title>
        <authorList>
            <consortium name="Lawrence Berkeley National Laboratory"/>
            <person name="Harder C.B."/>
            <person name="Miyauchi S."/>
            <person name="Viragh M."/>
            <person name="Kuo A."/>
            <person name="Thoen E."/>
            <person name="Andreopoulos B."/>
            <person name="Lu D."/>
            <person name="Skrede I."/>
            <person name="Drula E."/>
            <person name="Henrissat B."/>
            <person name="Morin E."/>
            <person name="Kohler A."/>
            <person name="Barry K."/>
            <person name="LaButti K."/>
            <person name="Morin E."/>
            <person name="Salamov A."/>
            <person name="Lipzen A."/>
            <person name="Mereny Z."/>
            <person name="Hegedus B."/>
            <person name="Baldrian P."/>
            <person name="Stursova M."/>
            <person name="Weitz H."/>
            <person name="Taylor A."/>
            <person name="Grigoriev I.V."/>
            <person name="Nagy L.G."/>
            <person name="Martin F."/>
            <person name="Kauserud H."/>
        </authorList>
    </citation>
    <scope>NUCLEOTIDE SEQUENCE</scope>
    <source>
        <strain evidence="2">CBHHK002</strain>
    </source>
</reference>
<feature type="region of interest" description="Disordered" evidence="1">
    <location>
        <begin position="600"/>
        <end position="622"/>
    </location>
</feature>
<name>A0AAD7ESX9_9AGAR</name>
<accession>A0AAD7ESX9</accession>
<keyword evidence="3" id="KW-1185">Reference proteome</keyword>
<protein>
    <submittedName>
        <fullName evidence="2">Uncharacterized protein</fullName>
    </submittedName>
</protein>
<comment type="caution">
    <text evidence="2">The sequence shown here is derived from an EMBL/GenBank/DDBJ whole genome shotgun (WGS) entry which is preliminary data.</text>
</comment>
<gene>
    <name evidence="2" type="ORF">DFH08DRAFT_807143</name>
</gene>
<evidence type="ECO:0000313" key="3">
    <source>
        <dbReference type="Proteomes" id="UP001218218"/>
    </source>
</evidence>
<dbReference type="EMBL" id="JARIHO010000015">
    <property type="protein sequence ID" value="KAJ7349797.1"/>
    <property type="molecule type" value="Genomic_DNA"/>
</dbReference>
<dbReference type="AlphaFoldDB" id="A0AAD7ESX9"/>
<dbReference type="PANTHER" id="PTHR35871:SF1">
    <property type="entry name" value="CXC1-LIKE CYSTEINE CLUSTER ASSOCIATED WITH KDZ TRANSPOSASES DOMAIN-CONTAINING PROTEIN"/>
    <property type="match status" value="1"/>
</dbReference>
<sequence>MPKGSRTQWIRAGNLLKSLSNLGTKTKRALDELSPKKLTKWLSPRKRPKENATVEDTTDIETRLISDASDASIHMSNASHVFDVSATEDPFITSTQCFPIPGLTSESPSSAPAARAFTWKLPKPTVEEVDDEDDRLSTYTFPAPEPTRPFCAPSSSVPSPTEDFDDPHDSIDIPEAEDELLATSPSHDDDYPRPLAPRPFLEHMHEQTMREGVCRQAPNLGEAKAALDCVQRFLRGELRGTDLFGLHGVGYKDPDISAFTRNRLIGIRTMLNFYVTPLEGGTYGQWGASARLAAHGLGRGKYCARVLAALARQFIVTREVLDVNPYGEWNDSMLSDEDLANDIRLHLQSLGKEITADKLVDYLNDPAVRAEHNIDKPISTTTARRYLDELGYGFISPKKGQCVDGHEHPDVVYYRDNTYLPRYFKLQERVAVFDNDGNPINNDFSETGRRVIIWYHDESMFYAHDRRHKTWYHKDSLAKPYQKGEGHSFMVADYFSSDFGWLRDPNNPKRNARRSMRPGKGRDGYFTSVEVREQAAAARALVKELYPDFDHIFIYDNATTHKKRSEGSLSARSMPKAPSGTRKGFESANFLVEVNKRDAEGKQVHDKYQGQSRQGEDKNDRFVNHSHRFGDAYFTHNLTGAQAAWISRKFPGHRTYPASIFELLEGAGMN</sequence>
<dbReference type="Proteomes" id="UP001218218">
    <property type="component" value="Unassembled WGS sequence"/>
</dbReference>
<proteinExistence type="predicted"/>
<feature type="compositionally biased region" description="Acidic residues" evidence="1">
    <location>
        <begin position="162"/>
        <end position="172"/>
    </location>
</feature>
<organism evidence="2 3">
    <name type="scientific">Mycena albidolilacea</name>
    <dbReference type="NCBI Taxonomy" id="1033008"/>
    <lineage>
        <taxon>Eukaryota</taxon>
        <taxon>Fungi</taxon>
        <taxon>Dikarya</taxon>
        <taxon>Basidiomycota</taxon>
        <taxon>Agaricomycotina</taxon>
        <taxon>Agaricomycetes</taxon>
        <taxon>Agaricomycetidae</taxon>
        <taxon>Agaricales</taxon>
        <taxon>Marasmiineae</taxon>
        <taxon>Mycenaceae</taxon>
        <taxon>Mycena</taxon>
    </lineage>
</organism>